<evidence type="ECO:0000256" key="1">
    <source>
        <dbReference type="PIRSR" id="PIRSR014972-1"/>
    </source>
</evidence>
<accession>A0A1M7TDQ5</accession>
<reference evidence="5" key="1">
    <citation type="submission" date="2016-11" db="EMBL/GenBank/DDBJ databases">
        <authorList>
            <person name="Varghese N."/>
            <person name="Submissions S."/>
        </authorList>
    </citation>
    <scope>NUCLEOTIDE SEQUENCE [LARGE SCALE GENOMIC DNA]</scope>
    <source>
        <strain evidence="5">GAS401</strain>
    </source>
</reference>
<feature type="active site" evidence="1">
    <location>
        <position position="37"/>
    </location>
</feature>
<feature type="active site" evidence="1">
    <location>
        <position position="45"/>
    </location>
</feature>
<gene>
    <name evidence="4" type="ORF">SAMN05444170_1446</name>
</gene>
<organism evidence="4 5">
    <name type="scientific">Bradyrhizobium erythrophlei</name>
    <dbReference type="NCBI Taxonomy" id="1437360"/>
    <lineage>
        <taxon>Bacteria</taxon>
        <taxon>Pseudomonadati</taxon>
        <taxon>Pseudomonadota</taxon>
        <taxon>Alphaproteobacteria</taxon>
        <taxon>Hyphomicrobiales</taxon>
        <taxon>Nitrobacteraceae</taxon>
        <taxon>Bradyrhizobium</taxon>
    </lineage>
</organism>
<feature type="binding site" evidence="2">
    <location>
        <position position="64"/>
    </location>
    <ligand>
        <name>substrate</name>
    </ligand>
</feature>
<dbReference type="InterPro" id="IPR029069">
    <property type="entry name" value="HotDog_dom_sf"/>
</dbReference>
<keyword evidence="5" id="KW-1185">Reference proteome</keyword>
<dbReference type="Gene3D" id="3.10.129.10">
    <property type="entry name" value="Hotdog Thioesterase"/>
    <property type="match status" value="1"/>
</dbReference>
<feature type="domain" description="Fluoroacetyl-CoA-specific thioesterase-like" evidence="3">
    <location>
        <begin position="18"/>
        <end position="119"/>
    </location>
</feature>
<dbReference type="InterPro" id="IPR054485">
    <property type="entry name" value="FlK-like_dom"/>
</dbReference>
<evidence type="ECO:0000256" key="2">
    <source>
        <dbReference type="PIRSR" id="PIRSR014972-2"/>
    </source>
</evidence>
<dbReference type="PIRSF" id="PIRSF014972">
    <property type="entry name" value="FlK"/>
    <property type="match status" value="1"/>
</dbReference>
<evidence type="ECO:0000259" key="3">
    <source>
        <dbReference type="Pfam" id="PF22636"/>
    </source>
</evidence>
<name>A0A1M7TDQ5_9BRAD</name>
<dbReference type="Pfam" id="PF22636">
    <property type="entry name" value="FlK"/>
    <property type="match status" value="1"/>
</dbReference>
<proteinExistence type="predicted"/>
<dbReference type="EMBL" id="LT670849">
    <property type="protein sequence ID" value="SHN68852.1"/>
    <property type="molecule type" value="Genomic_DNA"/>
</dbReference>
<evidence type="ECO:0000313" key="4">
    <source>
        <dbReference type="EMBL" id="SHN68852.1"/>
    </source>
</evidence>
<feature type="binding site" evidence="2">
    <location>
        <position position="64"/>
    </location>
    <ligand>
        <name>CoA</name>
        <dbReference type="ChEBI" id="CHEBI:57287"/>
    </ligand>
</feature>
<feature type="binding site" evidence="2">
    <location>
        <position position="115"/>
    </location>
    <ligand>
        <name>substrate</name>
    </ligand>
</feature>
<dbReference type="PANTHER" id="PTHR36934">
    <property type="entry name" value="BLR0278 PROTEIN"/>
    <property type="match status" value="1"/>
</dbReference>
<dbReference type="RefSeq" id="WP_072817287.1">
    <property type="nucleotide sequence ID" value="NZ_LT670849.1"/>
</dbReference>
<dbReference type="Proteomes" id="UP000184096">
    <property type="component" value="Chromosome I"/>
</dbReference>
<protein>
    <submittedName>
        <fullName evidence="4">Thioesterase superfamily</fullName>
    </submittedName>
</protein>
<dbReference type="OrthoDB" id="6902891at2"/>
<dbReference type="SUPFAM" id="SSF54637">
    <property type="entry name" value="Thioesterase/thiol ester dehydrase-isomerase"/>
    <property type="match status" value="1"/>
</dbReference>
<dbReference type="InterPro" id="IPR025540">
    <property type="entry name" value="FlK"/>
</dbReference>
<feature type="active site" evidence="1">
    <location>
        <position position="71"/>
    </location>
</feature>
<dbReference type="PANTHER" id="PTHR36934:SF1">
    <property type="entry name" value="THIOESTERASE DOMAIN-CONTAINING PROTEIN"/>
    <property type="match status" value="1"/>
</dbReference>
<evidence type="ECO:0000313" key="5">
    <source>
        <dbReference type="Proteomes" id="UP000184096"/>
    </source>
</evidence>
<dbReference type="AlphaFoldDB" id="A0A1M7TDQ5"/>
<sequence>MNPLDHLTGLSAEADFIVTREMTIGHFVAGMPLVYATPVMVLHMEMAAGSAISSVLPAGFVSVGMAISVRHLAATAVGRKVRAIAQVTDMDERSVFFRIEAWNDERRIGDGTHRRGIVNLREFEQRFGVRERVLA</sequence>